<evidence type="ECO:0000313" key="2">
    <source>
        <dbReference type="EMBL" id="KAK9737098.1"/>
    </source>
</evidence>
<feature type="region of interest" description="Disordered" evidence="1">
    <location>
        <begin position="1176"/>
        <end position="1259"/>
    </location>
</feature>
<evidence type="ECO:0000313" key="3">
    <source>
        <dbReference type="Proteomes" id="UP001458880"/>
    </source>
</evidence>
<dbReference type="EMBL" id="JASPKY010000104">
    <property type="protein sequence ID" value="KAK9737098.1"/>
    <property type="molecule type" value="Genomic_DNA"/>
</dbReference>
<feature type="compositionally biased region" description="Pro residues" evidence="1">
    <location>
        <begin position="1366"/>
        <end position="1378"/>
    </location>
</feature>
<feature type="compositionally biased region" description="Basic and acidic residues" evidence="1">
    <location>
        <begin position="1046"/>
        <end position="1055"/>
    </location>
</feature>
<feature type="region of interest" description="Disordered" evidence="1">
    <location>
        <begin position="1363"/>
        <end position="1433"/>
    </location>
</feature>
<keyword evidence="3" id="KW-1185">Reference proteome</keyword>
<feature type="compositionally biased region" description="Polar residues" evidence="1">
    <location>
        <begin position="543"/>
        <end position="555"/>
    </location>
</feature>
<feature type="region of interest" description="Disordered" evidence="1">
    <location>
        <begin position="493"/>
        <end position="517"/>
    </location>
</feature>
<feature type="compositionally biased region" description="Basic and acidic residues" evidence="1">
    <location>
        <begin position="558"/>
        <end position="582"/>
    </location>
</feature>
<feature type="compositionally biased region" description="Acidic residues" evidence="1">
    <location>
        <begin position="1423"/>
        <end position="1433"/>
    </location>
</feature>
<feature type="region of interest" description="Disordered" evidence="1">
    <location>
        <begin position="899"/>
        <end position="1070"/>
    </location>
</feature>
<feature type="compositionally biased region" description="Acidic residues" evidence="1">
    <location>
        <begin position="1005"/>
        <end position="1018"/>
    </location>
</feature>
<reference evidence="2 3" key="1">
    <citation type="journal article" date="2024" name="BMC Genomics">
        <title>De novo assembly and annotation of Popillia japonica's genome with initial clues to its potential as an invasive pest.</title>
        <authorList>
            <person name="Cucini C."/>
            <person name="Boschi S."/>
            <person name="Funari R."/>
            <person name="Cardaioli E."/>
            <person name="Iannotti N."/>
            <person name="Marturano G."/>
            <person name="Paoli F."/>
            <person name="Bruttini M."/>
            <person name="Carapelli A."/>
            <person name="Frati F."/>
            <person name="Nardi F."/>
        </authorList>
    </citation>
    <scope>NUCLEOTIDE SEQUENCE [LARGE SCALE GENOMIC DNA]</scope>
    <source>
        <strain evidence="2">DMR45628</strain>
    </source>
</reference>
<feature type="compositionally biased region" description="Low complexity" evidence="1">
    <location>
        <begin position="1234"/>
        <end position="1245"/>
    </location>
</feature>
<proteinExistence type="predicted"/>
<organism evidence="2 3">
    <name type="scientific">Popillia japonica</name>
    <name type="common">Japanese beetle</name>
    <dbReference type="NCBI Taxonomy" id="7064"/>
    <lineage>
        <taxon>Eukaryota</taxon>
        <taxon>Metazoa</taxon>
        <taxon>Ecdysozoa</taxon>
        <taxon>Arthropoda</taxon>
        <taxon>Hexapoda</taxon>
        <taxon>Insecta</taxon>
        <taxon>Pterygota</taxon>
        <taxon>Neoptera</taxon>
        <taxon>Endopterygota</taxon>
        <taxon>Coleoptera</taxon>
        <taxon>Polyphaga</taxon>
        <taxon>Scarabaeiformia</taxon>
        <taxon>Scarabaeidae</taxon>
        <taxon>Rutelinae</taxon>
        <taxon>Popillia</taxon>
    </lineage>
</organism>
<dbReference type="Proteomes" id="UP001458880">
    <property type="component" value="Unassembled WGS sequence"/>
</dbReference>
<feature type="region of interest" description="Disordered" evidence="1">
    <location>
        <begin position="538"/>
        <end position="585"/>
    </location>
</feature>
<name>A0AAW1LSV3_POPJA</name>
<feature type="region of interest" description="Disordered" evidence="1">
    <location>
        <begin position="1"/>
        <end position="40"/>
    </location>
</feature>
<sequence length="1575" mass="177694">MFERPQSLSGNNKARNEPSSKSQRISARIMNNSSGKTVANSGKVNYRKQYISKVPLRKPNSEAVLKTQDNVNDNSPINAIKSHRSIIEANNSNEINSQADMEIEFGLRGPEENVSNIKNIFYKEVECVNRLENDHLLVDVIEELRDIKKTLSKPNAQSLKKFSSMNRSQVIKKQNMDKHILERTCNTAKFCGFDGVRPSTAPNCCTTVSDVKLKSSCYSSMKFAHESDSKIPIRANKEMKQKHSNIQIEAQNFESLTRSISGVIEEKGKLSLPRKFSILPISKRRQSSFGKKYNYRRQRNSLKEHLMASQSDHEIGTALAQSEEIRKELPNPTKSKNLSRIPQTISSVELDSQIKLDKGAKNNDNLQKFESRIPVGVKSNIGIVARSIKAKSSKNLEFDFLTEKEGDTLEKLQSNTVSKYQVMAVPNLIYPEVAKLMEDKENKLVERTKCFCNVKRIEVINDRALEAKRGYPNICKLNPQFCSGDKRKNNKILLRSQFPRRPPRGNENKLKLRKPCIPRNASTRKEFDLKAILSSPDARTRKFNQNAIKSKTGAESSDPERSHNNKSRVREEVRAPKCETKSLSDTNLLKRNSGNYANMYYSDEKCSQEKSIQTQSNTSTIEVQANVTLNNSYSEGNTNQIDMKPKDSFGVIRDYCVELVKVNETLEKLLTHYKAAKYFSGIDIGCQVEVVTPTNSYTQTDQSISFSLTELHYKNNLVPCSHIVDVFENIQRKSSLFLTLSECSSGLDRNNSRRTMSCYCKELSPEEQNKPENKREPNLYNDDYDDDEYSECYMKELLYSDHVVETDPCGSTPSLPEVVAPSDRCESKIEIPWLKISLAPPGYYEIKTMPGRPKEVVCDCWALSTGDDVYSEPVHHVYKEEQECKCKNVQGKTLTIELEPHKSQSKQPEKPIVTPVPSIPKKTATIQSLGKPVYKSQSRQSEKAMVTSVPSLPRKADTMQSLGNEPPSGEEQFSPAVEGTPSAERELAPPAEEEQPPAEEQQPPAEEEQPPAEEEQPPLEETQPSHKSLTEDITEEKPRPTPKTSFRGEDGKPLSELEEDSSSSSVPSTCTCMDKTDECADMLGRPTNFVYENSCYGCHEAYLDPIYKLFPEDCDTYCGPYIEMPWSQLTIPRNIKLRQAKKVTKGDKDCKCEKKESKDKEQTNAEEKEIIVCGNKDDRSVPSANSSQSPKILGNIKNLDKDTVPSSSGCHCRPQSPRGKPQSPEACPERANYNCKCSSSKSQRSPPKPRSPKCKNSNCKSAASSVRIDPTPSYNNDYIQQYSTFSRKPVQNSQIPSKKGHYQDQVMNVLETCEAEMEPLRDTLNQLKSKIRNLNIPELNNWNTCPSPPCPPCPPGPTPMFQGMRPPAPPLPQYPFPPMFSGLSSQMPQMPPKQRPRTCCCVKERRSRKKSPGSASSRSTDFSEFDSLSDEESPCPFLRALSSKSIYKGKDTRSQRKIKAREGHKYERHCKRPVTCAARRNNKKNQADYLRQDNATDTEPEIQVHYGPTRPRMKTKQLFKSVIDPNLIAAKNQRLRIAVKVTPSDAEASNDKLLAIQGPYESSKLSRCSGCKRSQ</sequence>
<comment type="caution">
    <text evidence="2">The sequence shown here is derived from an EMBL/GenBank/DDBJ whole genome shotgun (WGS) entry which is preliminary data.</text>
</comment>
<accession>A0AAW1LSV3</accession>
<gene>
    <name evidence="2" type="ORF">QE152_g10951</name>
</gene>
<protein>
    <submittedName>
        <fullName evidence="2">Uncharacterized protein</fullName>
    </submittedName>
</protein>
<evidence type="ECO:0000256" key="1">
    <source>
        <dbReference type="SAM" id="MobiDB-lite"/>
    </source>
</evidence>